<feature type="compositionally biased region" description="Low complexity" evidence="1">
    <location>
        <begin position="606"/>
        <end position="616"/>
    </location>
</feature>
<feature type="compositionally biased region" description="Basic residues" evidence="1">
    <location>
        <begin position="583"/>
        <end position="605"/>
    </location>
</feature>
<dbReference type="InterPro" id="IPR047724">
    <property type="entry name" value="Streptophobe"/>
</dbReference>
<feature type="transmembrane region" description="Helical" evidence="2">
    <location>
        <begin position="387"/>
        <end position="407"/>
    </location>
</feature>
<dbReference type="AlphaFoldDB" id="A0A7U9Q1R8"/>
<protein>
    <recommendedName>
        <fullName evidence="5">Integral membrane protein</fullName>
    </recommendedName>
</protein>
<feature type="region of interest" description="Disordered" evidence="1">
    <location>
        <begin position="471"/>
        <end position="727"/>
    </location>
</feature>
<keyword evidence="2" id="KW-0812">Transmembrane</keyword>
<keyword evidence="2" id="KW-1133">Transmembrane helix</keyword>
<feature type="transmembrane region" description="Helical" evidence="2">
    <location>
        <begin position="15"/>
        <end position="40"/>
    </location>
</feature>
<accession>A0A7U9Q1R8</accession>
<organism evidence="3 4">
    <name type="scientific">Streptomyces chrestomyceticus JCM 4735</name>
    <dbReference type="NCBI Taxonomy" id="1306181"/>
    <lineage>
        <taxon>Bacteria</taxon>
        <taxon>Bacillati</taxon>
        <taxon>Actinomycetota</taxon>
        <taxon>Actinomycetes</taxon>
        <taxon>Kitasatosporales</taxon>
        <taxon>Streptomycetaceae</taxon>
        <taxon>Streptomyces</taxon>
    </lineage>
</organism>
<dbReference type="GeneID" id="95625212"/>
<comment type="caution">
    <text evidence="3">The sequence shown here is derived from an EMBL/GenBank/DDBJ whole genome shotgun (WGS) entry which is preliminary data.</text>
</comment>
<dbReference type="Proteomes" id="UP000287830">
    <property type="component" value="Unassembled WGS sequence"/>
</dbReference>
<feature type="transmembrane region" description="Helical" evidence="2">
    <location>
        <begin position="220"/>
        <end position="240"/>
    </location>
</feature>
<feature type="transmembrane region" description="Helical" evidence="2">
    <location>
        <begin position="260"/>
        <end position="283"/>
    </location>
</feature>
<feature type="transmembrane region" description="Helical" evidence="2">
    <location>
        <begin position="356"/>
        <end position="375"/>
    </location>
</feature>
<feature type="compositionally biased region" description="Basic and acidic residues" evidence="1">
    <location>
        <begin position="689"/>
        <end position="699"/>
    </location>
</feature>
<feature type="transmembrane region" description="Helical" evidence="2">
    <location>
        <begin position="438"/>
        <end position="460"/>
    </location>
</feature>
<gene>
    <name evidence="3" type="ORF">OEIGOIKO_06481</name>
</gene>
<dbReference type="EMBL" id="BHZC01000001">
    <property type="protein sequence ID" value="GCD38665.1"/>
    <property type="molecule type" value="Genomic_DNA"/>
</dbReference>
<reference evidence="3 4" key="1">
    <citation type="submission" date="2018-11" db="EMBL/GenBank/DDBJ databases">
        <title>Whole genome sequence of Streptomyces chrestomyceticus NBRC 13444(T).</title>
        <authorList>
            <person name="Komaki H."/>
            <person name="Tamura T."/>
        </authorList>
    </citation>
    <scope>NUCLEOTIDE SEQUENCE [LARGE SCALE GENOMIC DNA]</scope>
    <source>
        <strain evidence="3 4">NBRC 13444</strain>
    </source>
</reference>
<feature type="compositionally biased region" description="Basic and acidic residues" evidence="1">
    <location>
        <begin position="487"/>
        <end position="505"/>
    </location>
</feature>
<feature type="compositionally biased region" description="Basic and acidic residues" evidence="1">
    <location>
        <begin position="511"/>
        <end position="524"/>
    </location>
</feature>
<sequence>MTAARTAGIRWGDVVLSAVAAVSWAFLAMAGVAALGLHLLGADSAASLGPLTAAAVVLAVGGSVTPSGDVSAFGLDGQAARSAVDLAPLGVGLVGALVLGWVFARSLRRAGATVGWGELTARIGATAGLFVALLAFLAWAGHDSVTIDGKTLAGLGGLIGGGGGGSGGGSGDGGLLDRLRDGLGDLGIGDGGNGNGGLSGQIADLIGAKASVGFAVDTGASLAGGAVWVLGVLVITVLAARRAPLPRALEAAHRFVRPAASALVTVALVAVAAGLAAAGYAAVGDDHPGRVLGAALLAAPNGVWLGIPLGLFVPWHGSASGVLTRFLPDPVDRLLDGRNDIQLTVGRLAELDGRVWLLPVAAALLMLLAGVLTAVRTPREGTRTLPFALRCAAGLGGLTALTLPLWVHLTGVSADASLSVFGFDAFGAGLELRGSVPAAFALGAVWGAAAGLVGGLLACATGAAGRRAVRLPGDAGLSGDAGGRGARTHESRTHDPRTQDARMQDYARTQDYGRTHGRMQEHGRPGGPQDYPDAAYRPGPYTPSPAYRPPHADTNPYMRPPQEPKPPGASPDGPPRPASRAGRAGRRHRRGPSRRPRPGRHRRSNPRTPGTGTRRPPGTRHRRPAAPGAGRRRPLRRPSRTPRWATDTGRRLPRVPRCRRSRAAHRGSGPRGRPRGRLKNHPKARHHPGSQEKGTEQRGRAGRRAGGRPDHGHLYGGRPGPVTVRAP</sequence>
<keyword evidence="2" id="KW-0472">Membrane</keyword>
<evidence type="ECO:0008006" key="5">
    <source>
        <dbReference type="Google" id="ProtNLM"/>
    </source>
</evidence>
<feature type="transmembrane region" description="Helical" evidence="2">
    <location>
        <begin position="47"/>
        <end position="66"/>
    </location>
</feature>
<feature type="transmembrane region" description="Helical" evidence="2">
    <location>
        <begin position="119"/>
        <end position="140"/>
    </location>
</feature>
<evidence type="ECO:0000313" key="4">
    <source>
        <dbReference type="Proteomes" id="UP000287830"/>
    </source>
</evidence>
<dbReference type="NCBIfam" id="NF038391">
    <property type="entry name" value="streptophobe"/>
    <property type="match status" value="1"/>
</dbReference>
<feature type="compositionally biased region" description="Pro residues" evidence="1">
    <location>
        <begin position="558"/>
        <end position="577"/>
    </location>
</feature>
<dbReference type="RefSeq" id="WP_244955427.1">
    <property type="nucleotide sequence ID" value="NZ_BHZC01000001.1"/>
</dbReference>
<feature type="compositionally biased region" description="Basic residues" evidence="1">
    <location>
        <begin position="651"/>
        <end position="665"/>
    </location>
</feature>
<evidence type="ECO:0000256" key="1">
    <source>
        <dbReference type="SAM" id="MobiDB-lite"/>
    </source>
</evidence>
<feature type="transmembrane region" description="Helical" evidence="2">
    <location>
        <begin position="86"/>
        <end position="107"/>
    </location>
</feature>
<proteinExistence type="predicted"/>
<name>A0A7U9Q1R8_9ACTN</name>
<feature type="compositionally biased region" description="Basic residues" evidence="1">
    <location>
        <begin position="672"/>
        <end position="688"/>
    </location>
</feature>
<feature type="compositionally biased region" description="Basic residues" evidence="1">
    <location>
        <begin position="617"/>
        <end position="640"/>
    </location>
</feature>
<evidence type="ECO:0000256" key="2">
    <source>
        <dbReference type="SAM" id="Phobius"/>
    </source>
</evidence>
<evidence type="ECO:0000313" key="3">
    <source>
        <dbReference type="EMBL" id="GCD38665.1"/>
    </source>
</evidence>